<evidence type="ECO:0000313" key="2">
    <source>
        <dbReference type="Proteomes" id="UP000800093"/>
    </source>
</evidence>
<dbReference type="Proteomes" id="UP000800093">
    <property type="component" value="Unassembled WGS sequence"/>
</dbReference>
<name>A0A9P4NAN2_9PLEO</name>
<dbReference type="OrthoDB" id="3061561at2759"/>
<gene>
    <name evidence="1" type="ORF">CC78DRAFT_574567</name>
</gene>
<comment type="caution">
    <text evidence="1">The sequence shown here is derived from an EMBL/GenBank/DDBJ whole genome shotgun (WGS) entry which is preliminary data.</text>
</comment>
<sequence length="208" mass="24198">MMKYCADKTENGLKLPQLFYIGMMDIQYKSGTKGGFCAMWPLQYAYLLNCGLVSRPPDESQGSSEELIEDKSKAEACGFVASYIVYHQLHYKKCPQNGVGSVEDERSQRIWPQRASSPYQTWTTNKSKFSKCFQWRPLMTFPILREPVNQKASPGISYRKIVVRAHIKSQKVARNWPTMTRLKFNVVTKHCKTPNTRRHMWRYKSLPQ</sequence>
<keyword evidence="2" id="KW-1185">Reference proteome</keyword>
<evidence type="ECO:0000313" key="1">
    <source>
        <dbReference type="EMBL" id="KAF2269703.1"/>
    </source>
</evidence>
<dbReference type="EMBL" id="ML986581">
    <property type="protein sequence ID" value="KAF2269703.1"/>
    <property type="molecule type" value="Genomic_DNA"/>
</dbReference>
<organism evidence="1 2">
    <name type="scientific">Lojkania enalia</name>
    <dbReference type="NCBI Taxonomy" id="147567"/>
    <lineage>
        <taxon>Eukaryota</taxon>
        <taxon>Fungi</taxon>
        <taxon>Dikarya</taxon>
        <taxon>Ascomycota</taxon>
        <taxon>Pezizomycotina</taxon>
        <taxon>Dothideomycetes</taxon>
        <taxon>Pleosporomycetidae</taxon>
        <taxon>Pleosporales</taxon>
        <taxon>Pleosporales incertae sedis</taxon>
        <taxon>Lojkania</taxon>
    </lineage>
</organism>
<protein>
    <submittedName>
        <fullName evidence="1">Uncharacterized protein</fullName>
    </submittedName>
</protein>
<proteinExistence type="predicted"/>
<dbReference type="AlphaFoldDB" id="A0A9P4NAN2"/>
<accession>A0A9P4NAN2</accession>
<reference evidence="2" key="1">
    <citation type="journal article" date="2020" name="Stud. Mycol.">
        <title>101 Dothideomycetes genomes: A test case for predicting lifestyles and emergence of pathogens.</title>
        <authorList>
            <person name="Haridas S."/>
            <person name="Albert R."/>
            <person name="Binder M."/>
            <person name="Bloem J."/>
            <person name="LaButti K."/>
            <person name="Salamov A."/>
            <person name="Andreopoulos B."/>
            <person name="Baker S."/>
            <person name="Barry K."/>
            <person name="Bills G."/>
            <person name="Bluhm B."/>
            <person name="Cannon C."/>
            <person name="Castanera R."/>
            <person name="Culley D."/>
            <person name="Daum C."/>
            <person name="Ezra D."/>
            <person name="Gonzalez J."/>
            <person name="Henrissat B."/>
            <person name="Kuo A."/>
            <person name="Liang C."/>
            <person name="Lipzen A."/>
            <person name="Lutzoni F."/>
            <person name="Magnuson J."/>
            <person name="Mondo S."/>
            <person name="Nolan M."/>
            <person name="Ohm R."/>
            <person name="Pangilinan J."/>
            <person name="Park H.-J."/>
            <person name="Ramirez L."/>
            <person name="Alfaro M."/>
            <person name="Sun H."/>
            <person name="Tritt A."/>
            <person name="Yoshinaga Y."/>
            <person name="Zwiers L.-H."/>
            <person name="Turgeon B."/>
            <person name="Goodwin S."/>
            <person name="Spatafora J."/>
            <person name="Crous P."/>
            <person name="Grigoriev I."/>
        </authorList>
    </citation>
    <scope>NUCLEOTIDE SEQUENCE [LARGE SCALE GENOMIC DNA]</scope>
    <source>
        <strain evidence="2">CBS 304.66</strain>
    </source>
</reference>